<dbReference type="InterPro" id="IPR001893">
    <property type="entry name" value="Cys-rich_GLG1_repeat"/>
</dbReference>
<feature type="signal peptide" evidence="10">
    <location>
        <begin position="1"/>
        <end position="18"/>
    </location>
</feature>
<dbReference type="PANTHER" id="PTHR11884:SF1">
    <property type="entry name" value="GOLGI APPARATUS PROTEIN 1"/>
    <property type="match status" value="1"/>
</dbReference>
<dbReference type="EMBL" id="OC916021">
    <property type="protein sequence ID" value="CAD7642841.1"/>
    <property type="molecule type" value="Genomic_DNA"/>
</dbReference>
<comment type="subcellular location">
    <subcellularLocation>
        <location evidence="1">Membrane</location>
        <topology evidence="1">Single-pass type I membrane protein</topology>
    </subcellularLocation>
</comment>
<dbReference type="PROSITE" id="PS51289">
    <property type="entry name" value="GLG1_C_RICH"/>
    <property type="match status" value="6"/>
</dbReference>
<proteinExistence type="predicted"/>
<keyword evidence="2 9" id="KW-0812">Transmembrane</keyword>
<evidence type="ECO:0000256" key="9">
    <source>
        <dbReference type="SAM" id="Phobius"/>
    </source>
</evidence>
<dbReference type="AlphaFoldDB" id="A0A7R9QEG0"/>
<evidence type="ECO:0000313" key="12">
    <source>
        <dbReference type="Proteomes" id="UP000728032"/>
    </source>
</evidence>
<feature type="repeat" description="Cys-rich GLG1" evidence="8">
    <location>
        <begin position="1015"/>
        <end position="1075"/>
    </location>
</feature>
<dbReference type="InterPro" id="IPR017873">
    <property type="entry name" value="Cys-rich_GLG1_repeat_euk"/>
</dbReference>
<dbReference type="GO" id="GO:0000139">
    <property type="term" value="C:Golgi membrane"/>
    <property type="evidence" value="ECO:0007669"/>
    <property type="project" value="InterPro"/>
</dbReference>
<keyword evidence="6 9" id="KW-0472">Membrane</keyword>
<accession>A0A7R9QEG0</accession>
<keyword evidence="4" id="KW-0677">Repeat</keyword>
<evidence type="ECO:0000313" key="11">
    <source>
        <dbReference type="EMBL" id="CAD7642841.1"/>
    </source>
</evidence>
<feature type="repeat" description="Cys-rich GLG1" evidence="8">
    <location>
        <begin position="439"/>
        <end position="501"/>
    </location>
</feature>
<protein>
    <recommendedName>
        <fullName evidence="13">Golgi apparatus protein 1</fullName>
    </recommendedName>
</protein>
<evidence type="ECO:0000256" key="5">
    <source>
        <dbReference type="ARBA" id="ARBA00022989"/>
    </source>
</evidence>
<evidence type="ECO:0000256" key="6">
    <source>
        <dbReference type="ARBA" id="ARBA00023136"/>
    </source>
</evidence>
<keyword evidence="12" id="KW-1185">Reference proteome</keyword>
<organism evidence="11">
    <name type="scientific">Oppiella nova</name>
    <dbReference type="NCBI Taxonomy" id="334625"/>
    <lineage>
        <taxon>Eukaryota</taxon>
        <taxon>Metazoa</taxon>
        <taxon>Ecdysozoa</taxon>
        <taxon>Arthropoda</taxon>
        <taxon>Chelicerata</taxon>
        <taxon>Arachnida</taxon>
        <taxon>Acari</taxon>
        <taxon>Acariformes</taxon>
        <taxon>Sarcoptiformes</taxon>
        <taxon>Oribatida</taxon>
        <taxon>Brachypylina</taxon>
        <taxon>Oppioidea</taxon>
        <taxon>Oppiidae</taxon>
        <taxon>Oppiella</taxon>
    </lineage>
</organism>
<evidence type="ECO:0000256" key="10">
    <source>
        <dbReference type="SAM" id="SignalP"/>
    </source>
</evidence>
<dbReference type="Proteomes" id="UP000728032">
    <property type="component" value="Unassembled WGS sequence"/>
</dbReference>
<evidence type="ECO:0000256" key="1">
    <source>
        <dbReference type="ARBA" id="ARBA00004479"/>
    </source>
</evidence>
<evidence type="ECO:0000256" key="7">
    <source>
        <dbReference type="ARBA" id="ARBA00023180"/>
    </source>
</evidence>
<dbReference type="GO" id="GO:0017134">
    <property type="term" value="F:fibroblast growth factor binding"/>
    <property type="evidence" value="ECO:0007669"/>
    <property type="project" value="TreeGrafter"/>
</dbReference>
<name>A0A7R9QEG0_9ACAR</name>
<keyword evidence="7" id="KW-0325">Glycoprotein</keyword>
<feature type="repeat" description="Cys-rich GLG1" evidence="8">
    <location>
        <begin position="832"/>
        <end position="890"/>
    </location>
</feature>
<reference evidence="11" key="1">
    <citation type="submission" date="2020-11" db="EMBL/GenBank/DDBJ databases">
        <authorList>
            <person name="Tran Van P."/>
        </authorList>
    </citation>
    <scope>NUCLEOTIDE SEQUENCE</scope>
</reference>
<keyword evidence="5 9" id="KW-1133">Transmembrane helix</keyword>
<dbReference type="InterPro" id="IPR039728">
    <property type="entry name" value="GLG1"/>
</dbReference>
<feature type="repeat" description="Cys-rich GLG1" evidence="8">
    <location>
        <begin position="370"/>
        <end position="430"/>
    </location>
</feature>
<evidence type="ECO:0008006" key="13">
    <source>
        <dbReference type="Google" id="ProtNLM"/>
    </source>
</evidence>
<feature type="repeat" description="Cys-rich GLG1" evidence="8">
    <location>
        <begin position="957"/>
        <end position="1014"/>
    </location>
</feature>
<evidence type="ECO:0000256" key="3">
    <source>
        <dbReference type="ARBA" id="ARBA00022729"/>
    </source>
</evidence>
<feature type="transmembrane region" description="Helical" evidence="9">
    <location>
        <begin position="1119"/>
        <end position="1142"/>
    </location>
</feature>
<feature type="chain" id="PRO_5036211820" description="Golgi apparatus protein 1" evidence="10">
    <location>
        <begin position="19"/>
        <end position="1152"/>
    </location>
</feature>
<evidence type="ECO:0000256" key="4">
    <source>
        <dbReference type="ARBA" id="ARBA00022737"/>
    </source>
</evidence>
<dbReference type="EMBL" id="CAJPVJ010001196">
    <property type="protein sequence ID" value="CAG2164252.1"/>
    <property type="molecule type" value="Genomic_DNA"/>
</dbReference>
<gene>
    <name evidence="11" type="ORF">ONB1V03_LOCUS3809</name>
</gene>
<evidence type="ECO:0000256" key="2">
    <source>
        <dbReference type="ARBA" id="ARBA00022692"/>
    </source>
</evidence>
<evidence type="ECO:0000256" key="8">
    <source>
        <dbReference type="PROSITE-ProRule" id="PRU00622"/>
    </source>
</evidence>
<sequence>MNPLIQTILILLVHGFCAQQPDQSLKHGIRGNGNHHLDDRSLDGIAEHMPSHNGVQNEPLMSHKTDTSGGLLLSSHPSCAEDIARVCGRTGISLDNNLSVLTCVQNKEEDLHLSADCHHLMWSYKRNLTNDNHFASVAKSVCNRLITENADCLETEDEKVLSPSANLMSCLIERLVPETDVECKAFLTKMELIIFSDYRLIHKFTDFCAKDIERQKCGRIDTNSESTHSQGSTIECLEKSMDQLTDSCQHQILRIAELQSDDFHLDRSLYFACREDREKFCHRIQSGDGRVYRCLMRHKLERDLSRNCREKLFQREMLAVRDYKVAHGLAKACKQDIKTYRCREATSDQKEIRLAQILLCLENAVAKNLEVDAQCRTEMLTHRTNLLQNYNLTPDLVSACDTDIQSLCSGSLEKGGKTIHCLMRHSKRSRSRGAKKSQQISSECRRALEDLLKEANVAEDWRVDPVLQESCQTPVDMLCHDVEPGEGRVMSCLMDHMDSKDMSEDCRQNLHQIQYFMVRSFELDTPIYKSCHRDAVKHCHAKSDWVNKPGAIDPERGPSVLSCLYRYVYHPNPKVQLNHQCIYDIRRVMRRRAQSVDLMPNIEEPCLQDLAHFCSGRVEGQNEEDVLQRGYETECLQKNYDELEPDCRAAIGNFTEDLSTYVELNYPIIKVCAHAIKDVCSDLMDKDIEEGDVMECLILNKNKMAVKRYDKCQVAINHFQVLQLKNYRFSHKFKESCRQDVLQHCPTVTTKADVIKCLSGIVFNDTLTSRRRLRVSPECQNQLRVELLERNENIDLDPNLDKACKHDRETVCRGVSAGESLVVNCLKTNMHRLTKACQHLLFERQRIEMSDNSVDYSLMTNCKTAIGKFCTADDYKDILFCLRDHRYSQGMDDRCRSVVLKRLAQQNNDYRLNPRLKTACVRDVPKFCAKVIDDHRTDPQLEGKVIACLKKQYVLNKLSQTCEIEVVNIIREVSQNVELDPILYKSCQQEIQTKCADDTNDVTECLKTRFQNKEISDERCKREVARLITQVKADIHSDPLLYKVCVQDLKHYCAAIPAGHGRQLSCLLAELDVGSKMSAECKTMLVKRVEMFEYAAQMAPAESVADVYKVVAASPQRNYFLFVFFCCITVIFGGGLLCGRITKPVTTSDKIK</sequence>
<dbReference type="PANTHER" id="PTHR11884">
    <property type="entry name" value="SELECTIN LIGAND RELATED"/>
    <property type="match status" value="1"/>
</dbReference>
<dbReference type="Pfam" id="PF00839">
    <property type="entry name" value="Cys_rich_FGFR"/>
    <property type="match status" value="13"/>
</dbReference>
<keyword evidence="3 10" id="KW-0732">Signal</keyword>
<feature type="repeat" description="Cys-rich GLG1" evidence="8">
    <location>
        <begin position="243"/>
        <end position="303"/>
    </location>
</feature>
<dbReference type="OrthoDB" id="2015434at2759"/>